<dbReference type="Proteomes" id="UP000193675">
    <property type="component" value="Unassembled WGS sequence"/>
</dbReference>
<name>A0A1X1A1A3_PSEPU</name>
<organism evidence="1 3">
    <name type="scientific">Pseudomonas putida</name>
    <name type="common">Arthrobacter siderocapsulatus</name>
    <dbReference type="NCBI Taxonomy" id="303"/>
    <lineage>
        <taxon>Bacteria</taxon>
        <taxon>Pseudomonadati</taxon>
        <taxon>Pseudomonadota</taxon>
        <taxon>Gammaproteobacteria</taxon>
        <taxon>Pseudomonadales</taxon>
        <taxon>Pseudomonadaceae</taxon>
        <taxon>Pseudomonas</taxon>
    </lineage>
</organism>
<protein>
    <submittedName>
        <fullName evidence="1">Uncharacterized protein</fullName>
    </submittedName>
</protein>
<proteinExistence type="predicted"/>
<accession>A0A1X1A1A3</accession>
<dbReference type="EMBL" id="CP061724">
    <property type="protein sequence ID" value="QOD01366.1"/>
    <property type="molecule type" value="Genomic_DNA"/>
</dbReference>
<keyword evidence="2" id="KW-0614">Plasmid</keyword>
<dbReference type="RefSeq" id="WP_084851398.1">
    <property type="nucleotide sequence ID" value="NZ_CP061724.1"/>
</dbReference>
<dbReference type="EMBL" id="NBWC01000049">
    <property type="protein sequence ID" value="ORL58682.1"/>
    <property type="molecule type" value="Genomic_DNA"/>
</dbReference>
<evidence type="ECO:0000313" key="2">
    <source>
        <dbReference type="EMBL" id="QOD01366.1"/>
    </source>
</evidence>
<geneLocation type="plasmid" evidence="2 4">
    <name>pZXPA-20-602k</name>
</geneLocation>
<reference evidence="2 4" key="2">
    <citation type="submission" date="2020-09" db="EMBL/GenBank/DDBJ databases">
        <title>Co-existence of a novel multidrug-resistance efflux pump with carbapenem resistance gene blaVIM-2 in one megaplasmid in Pseudomonas putida.</title>
        <authorList>
            <person name="Peng K."/>
            <person name="Li R."/>
        </authorList>
    </citation>
    <scope>NUCLEOTIDE SEQUENCE [LARGE SCALE GENOMIC DNA]</scope>
    <source>
        <strain evidence="2 4">ZXPA-20</strain>
        <plasmid evidence="2 4">pZXPA-20-602k</plasmid>
    </source>
</reference>
<evidence type="ECO:0000313" key="1">
    <source>
        <dbReference type="EMBL" id="ORL58682.1"/>
    </source>
</evidence>
<sequence>MKTKDQQFTIGAGKTICAEKSHYPDLVRLVIPKDEALQLAQQILRAHEVARPEHTHLIEIPIFGQLEEVDDE</sequence>
<evidence type="ECO:0000313" key="3">
    <source>
        <dbReference type="Proteomes" id="UP000193675"/>
    </source>
</evidence>
<dbReference type="Proteomes" id="UP000516786">
    <property type="component" value="Plasmid pZXPA-20-602k"/>
</dbReference>
<gene>
    <name evidence="1" type="ORF">B7H17_24430</name>
    <name evidence="2" type="ORF">ID616_32780</name>
</gene>
<reference evidence="1 3" key="1">
    <citation type="submission" date="2017-04" db="EMBL/GenBank/DDBJ databases">
        <title>Presence of VIM-2 positive Pseudomonas species in chickens and their surrounding environment.</title>
        <authorList>
            <person name="Zhang R."/>
        </authorList>
    </citation>
    <scope>NUCLEOTIDE SEQUENCE [LARGE SCALE GENOMIC DNA]</scope>
    <source>
        <strain evidence="1 3">DZ-C18</strain>
    </source>
</reference>
<dbReference type="AlphaFoldDB" id="A0A1X1A1A3"/>
<evidence type="ECO:0000313" key="4">
    <source>
        <dbReference type="Proteomes" id="UP000516786"/>
    </source>
</evidence>
<dbReference type="OrthoDB" id="7010217at2"/>